<dbReference type="Proteomes" id="UP000078492">
    <property type="component" value="Unassembled WGS sequence"/>
</dbReference>
<feature type="compositionally biased region" description="Basic and acidic residues" evidence="1">
    <location>
        <begin position="38"/>
        <end position="53"/>
    </location>
</feature>
<proteinExistence type="predicted"/>
<feature type="compositionally biased region" description="Basic and acidic residues" evidence="1">
    <location>
        <begin position="1"/>
        <end position="28"/>
    </location>
</feature>
<evidence type="ECO:0000256" key="1">
    <source>
        <dbReference type="SAM" id="MobiDB-lite"/>
    </source>
</evidence>
<feature type="region of interest" description="Disordered" evidence="1">
    <location>
        <begin position="1"/>
        <end position="53"/>
    </location>
</feature>
<dbReference type="EMBL" id="KQ979568">
    <property type="protein sequence ID" value="KYN20846.1"/>
    <property type="molecule type" value="Genomic_DNA"/>
</dbReference>
<gene>
    <name evidence="2" type="ORF">ALC57_06752</name>
</gene>
<protein>
    <submittedName>
        <fullName evidence="2">Uncharacterized protein</fullName>
    </submittedName>
</protein>
<accession>A0A195E6X5</accession>
<dbReference type="AlphaFoldDB" id="A0A195E6X5"/>
<evidence type="ECO:0000313" key="3">
    <source>
        <dbReference type="Proteomes" id="UP000078492"/>
    </source>
</evidence>
<sequence length="70" mass="8453">MVSRDKRVTPYEMKKRRRREEPSRLGEGKDEEDDEQEHLDAAEEPRRGNDWQRRTVVLRYQTVKVPENNG</sequence>
<keyword evidence="3" id="KW-1185">Reference proteome</keyword>
<reference evidence="2 3" key="1">
    <citation type="submission" date="2015-09" db="EMBL/GenBank/DDBJ databases">
        <title>Trachymyrmex cornetzi WGS genome.</title>
        <authorList>
            <person name="Nygaard S."/>
            <person name="Hu H."/>
            <person name="Boomsma J."/>
            <person name="Zhang G."/>
        </authorList>
    </citation>
    <scope>NUCLEOTIDE SEQUENCE [LARGE SCALE GENOMIC DNA]</scope>
    <source>
        <strain evidence="2">Tcor2-1</strain>
        <tissue evidence="2">Whole body</tissue>
    </source>
</reference>
<organism evidence="2 3">
    <name type="scientific">Trachymyrmex cornetzi</name>
    <dbReference type="NCBI Taxonomy" id="471704"/>
    <lineage>
        <taxon>Eukaryota</taxon>
        <taxon>Metazoa</taxon>
        <taxon>Ecdysozoa</taxon>
        <taxon>Arthropoda</taxon>
        <taxon>Hexapoda</taxon>
        <taxon>Insecta</taxon>
        <taxon>Pterygota</taxon>
        <taxon>Neoptera</taxon>
        <taxon>Endopterygota</taxon>
        <taxon>Hymenoptera</taxon>
        <taxon>Apocrita</taxon>
        <taxon>Aculeata</taxon>
        <taxon>Formicoidea</taxon>
        <taxon>Formicidae</taxon>
        <taxon>Myrmicinae</taxon>
        <taxon>Trachymyrmex</taxon>
    </lineage>
</organism>
<evidence type="ECO:0000313" key="2">
    <source>
        <dbReference type="EMBL" id="KYN20846.1"/>
    </source>
</evidence>
<name>A0A195E6X5_9HYME</name>